<evidence type="ECO:0000256" key="6">
    <source>
        <dbReference type="ARBA" id="ARBA00023040"/>
    </source>
</evidence>
<dbReference type="EMBL" id="CAXLJM020000049">
    <property type="protein sequence ID" value="CAL8113595.1"/>
    <property type="molecule type" value="Genomic_DNA"/>
</dbReference>
<reference evidence="14 15" key="1">
    <citation type="submission" date="2024-08" db="EMBL/GenBank/DDBJ databases">
        <authorList>
            <person name="Cucini C."/>
            <person name="Frati F."/>
        </authorList>
    </citation>
    <scope>NUCLEOTIDE SEQUENCE [LARGE SCALE GENOMIC DNA]</scope>
</reference>
<feature type="domain" description="G-protein coupled receptors family 2 profile 1" evidence="12">
    <location>
        <begin position="67"/>
        <end position="147"/>
    </location>
</feature>
<sequence length="489" mass="56555">MGNREDNEKWLSRLHRANETEISEILTTLGIGWYDSQIVERIMYQKSIQEKIGIIQELIVHKNKYKQCMEGYISKNVSNVCLKMFDGWTCWNETAAGNTAVSPCPAMVPGFDPSRNGFKECLYDGTWFRHPDSNLVWSNYTTCINLDDFQWKLFINRLYEAGYLISVLALVLSLIIFCTFKCLECTRVKIHRNLFASFIIDNLLWVAWYRFIIADEYVVLTNPWWCKWLFVLVQYFLIANYFWMFCEGFYLHTLLVFAFLRSESQLLKGFYVLGWLGPSIPISFYVYFRLKDGFTEDQACWIEPHHQMFVTMPVCISLVLNLIFLINILRVLVTKLNDQRGFRNPSGTSSSVSTSPENQYSLKKAARATLILIPLLGVHYLLLPFRPNPGTTYEAIYDIVSAITSSLQGFCVAILFCFCNTEVISVFRRRVCPKFCVRNHSSPTHANRGDSAMPTNRSHSISILNGSRREAVRGRVQSRTSVEMFEEAI</sequence>
<keyword evidence="5 11" id="KW-1133">Transmembrane helix</keyword>
<evidence type="ECO:0000256" key="4">
    <source>
        <dbReference type="ARBA" id="ARBA00022692"/>
    </source>
</evidence>
<feature type="transmembrane region" description="Helical" evidence="11">
    <location>
        <begin position="232"/>
        <end position="258"/>
    </location>
</feature>
<feature type="transmembrane region" description="Helical" evidence="11">
    <location>
        <begin position="395"/>
        <end position="419"/>
    </location>
</feature>
<evidence type="ECO:0000256" key="1">
    <source>
        <dbReference type="ARBA" id="ARBA00004651"/>
    </source>
</evidence>
<dbReference type="InterPro" id="IPR000832">
    <property type="entry name" value="GPCR_2_secretin-like"/>
</dbReference>
<evidence type="ECO:0000313" key="15">
    <source>
        <dbReference type="Proteomes" id="UP001642540"/>
    </source>
</evidence>
<evidence type="ECO:0000256" key="8">
    <source>
        <dbReference type="ARBA" id="ARBA00023170"/>
    </source>
</evidence>
<dbReference type="PROSITE" id="PS00649">
    <property type="entry name" value="G_PROTEIN_RECEP_F2_1"/>
    <property type="match status" value="1"/>
</dbReference>
<comment type="caution">
    <text evidence="14">The sequence shown here is derived from an EMBL/GenBank/DDBJ whole genome shotgun (WGS) entry which is preliminary data.</text>
</comment>
<comment type="similarity">
    <text evidence="2">Belongs to the G-protein coupled receptor 2 family.</text>
</comment>
<dbReference type="Proteomes" id="UP001642540">
    <property type="component" value="Unassembled WGS sequence"/>
</dbReference>
<dbReference type="InterPro" id="IPR036445">
    <property type="entry name" value="GPCR_2_extracell_dom_sf"/>
</dbReference>
<keyword evidence="7 11" id="KW-0472">Membrane</keyword>
<keyword evidence="6" id="KW-0297">G-protein coupled receptor</keyword>
<dbReference type="Pfam" id="PF02793">
    <property type="entry name" value="HRM"/>
    <property type="match status" value="1"/>
</dbReference>
<keyword evidence="3" id="KW-1003">Cell membrane</keyword>
<organism evidence="14 15">
    <name type="scientific">Orchesella dallaii</name>
    <dbReference type="NCBI Taxonomy" id="48710"/>
    <lineage>
        <taxon>Eukaryota</taxon>
        <taxon>Metazoa</taxon>
        <taxon>Ecdysozoa</taxon>
        <taxon>Arthropoda</taxon>
        <taxon>Hexapoda</taxon>
        <taxon>Collembola</taxon>
        <taxon>Entomobryomorpha</taxon>
        <taxon>Entomobryoidea</taxon>
        <taxon>Orchesellidae</taxon>
        <taxon>Orchesellinae</taxon>
        <taxon>Orchesella</taxon>
    </lineage>
</organism>
<proteinExistence type="inferred from homology"/>
<feature type="transmembrane region" description="Helical" evidence="11">
    <location>
        <begin position="194"/>
        <end position="212"/>
    </location>
</feature>
<keyword evidence="9" id="KW-0325">Glycoprotein</keyword>
<dbReference type="PRINTS" id="PR00249">
    <property type="entry name" value="GPCRSECRETIN"/>
</dbReference>
<evidence type="ECO:0008006" key="16">
    <source>
        <dbReference type="Google" id="ProtNLM"/>
    </source>
</evidence>
<feature type="transmembrane region" description="Helical" evidence="11">
    <location>
        <begin position="365"/>
        <end position="383"/>
    </location>
</feature>
<evidence type="ECO:0000256" key="10">
    <source>
        <dbReference type="ARBA" id="ARBA00023224"/>
    </source>
</evidence>
<evidence type="ECO:0000256" key="2">
    <source>
        <dbReference type="ARBA" id="ARBA00005314"/>
    </source>
</evidence>
<evidence type="ECO:0000259" key="12">
    <source>
        <dbReference type="PROSITE" id="PS50227"/>
    </source>
</evidence>
<dbReference type="InterPro" id="IPR017981">
    <property type="entry name" value="GPCR_2-like_7TM"/>
</dbReference>
<keyword evidence="10" id="KW-0807">Transducer</keyword>
<evidence type="ECO:0000313" key="14">
    <source>
        <dbReference type="EMBL" id="CAL8113595.1"/>
    </source>
</evidence>
<feature type="transmembrane region" description="Helical" evidence="11">
    <location>
        <begin position="308"/>
        <end position="333"/>
    </location>
</feature>
<dbReference type="SUPFAM" id="SSF111418">
    <property type="entry name" value="Hormone receptor domain"/>
    <property type="match status" value="1"/>
</dbReference>
<accession>A0ABP1R3E2</accession>
<dbReference type="PANTHER" id="PTHR45620">
    <property type="entry name" value="PDF RECEPTOR-LIKE PROTEIN-RELATED"/>
    <property type="match status" value="1"/>
</dbReference>
<evidence type="ECO:0000256" key="11">
    <source>
        <dbReference type="SAM" id="Phobius"/>
    </source>
</evidence>
<evidence type="ECO:0000256" key="7">
    <source>
        <dbReference type="ARBA" id="ARBA00023136"/>
    </source>
</evidence>
<evidence type="ECO:0000256" key="5">
    <source>
        <dbReference type="ARBA" id="ARBA00022989"/>
    </source>
</evidence>
<dbReference type="Gene3D" id="4.10.1240.10">
    <property type="entry name" value="GPCR, family 2, extracellular hormone receptor domain"/>
    <property type="match status" value="1"/>
</dbReference>
<dbReference type="Gene3D" id="1.20.1070.10">
    <property type="entry name" value="Rhodopsin 7-helix transmembrane proteins"/>
    <property type="match status" value="1"/>
</dbReference>
<dbReference type="Pfam" id="PF00002">
    <property type="entry name" value="7tm_2"/>
    <property type="match status" value="1"/>
</dbReference>
<feature type="transmembrane region" description="Helical" evidence="11">
    <location>
        <begin position="270"/>
        <end position="288"/>
    </location>
</feature>
<feature type="transmembrane region" description="Helical" evidence="11">
    <location>
        <begin position="161"/>
        <end position="182"/>
    </location>
</feature>
<dbReference type="InterPro" id="IPR001879">
    <property type="entry name" value="GPCR_2_extracellular_dom"/>
</dbReference>
<keyword evidence="15" id="KW-1185">Reference proteome</keyword>
<dbReference type="PANTHER" id="PTHR45620:SF32">
    <property type="entry name" value="DIURETIC HORMONE 31 RECEPTOR, ISOFORM C"/>
    <property type="match status" value="1"/>
</dbReference>
<dbReference type="PROSITE" id="PS50261">
    <property type="entry name" value="G_PROTEIN_RECEP_F2_4"/>
    <property type="match status" value="1"/>
</dbReference>
<dbReference type="PROSITE" id="PS50227">
    <property type="entry name" value="G_PROTEIN_RECEP_F2_3"/>
    <property type="match status" value="1"/>
</dbReference>
<evidence type="ECO:0000256" key="3">
    <source>
        <dbReference type="ARBA" id="ARBA00022475"/>
    </source>
</evidence>
<dbReference type="InterPro" id="IPR017983">
    <property type="entry name" value="GPCR_2_secretin-like_CS"/>
</dbReference>
<dbReference type="InterPro" id="IPR050332">
    <property type="entry name" value="GPCR_2"/>
</dbReference>
<feature type="domain" description="G-protein coupled receptors family 2 profile 2" evidence="13">
    <location>
        <begin position="155"/>
        <end position="420"/>
    </location>
</feature>
<comment type="subcellular location">
    <subcellularLocation>
        <location evidence="1">Cell membrane</location>
        <topology evidence="1">Multi-pass membrane protein</topology>
    </subcellularLocation>
</comment>
<protein>
    <recommendedName>
        <fullName evidence="16">Calcitonin gene-related peptide type 1 receptor</fullName>
    </recommendedName>
</protein>
<keyword evidence="4 11" id="KW-0812">Transmembrane</keyword>
<dbReference type="SMART" id="SM00008">
    <property type="entry name" value="HormR"/>
    <property type="match status" value="1"/>
</dbReference>
<evidence type="ECO:0000256" key="9">
    <source>
        <dbReference type="ARBA" id="ARBA00023180"/>
    </source>
</evidence>
<name>A0ABP1R3E2_9HEXA</name>
<evidence type="ECO:0000259" key="13">
    <source>
        <dbReference type="PROSITE" id="PS50261"/>
    </source>
</evidence>
<gene>
    <name evidence="14" type="ORF">ODALV1_LOCUS16088</name>
</gene>
<keyword evidence="8" id="KW-0675">Receptor</keyword>